<gene>
    <name evidence="1" type="ORF">DUNSADRAFT_1314</name>
</gene>
<comment type="caution">
    <text evidence="1">The sequence shown here is derived from an EMBL/GenBank/DDBJ whole genome shotgun (WGS) entry which is preliminary data.</text>
</comment>
<proteinExistence type="predicted"/>
<dbReference type="EMBL" id="MU070589">
    <property type="protein sequence ID" value="KAF5827108.1"/>
    <property type="molecule type" value="Genomic_DNA"/>
</dbReference>
<keyword evidence="2" id="KW-1185">Reference proteome</keyword>
<evidence type="ECO:0008006" key="3">
    <source>
        <dbReference type="Google" id="ProtNLM"/>
    </source>
</evidence>
<accession>A0ABQ7FXN8</accession>
<sequence>MELAQSLRSTVDESKAAQQDTRFLFGTEVSSNYKVPPAGAYETWRPLPVSHLQNQASEAGKHLISHSAIFPRLASSFEEARAKLLPKLNEFVSACKVCRSCGCR</sequence>
<dbReference type="Proteomes" id="UP000815325">
    <property type="component" value="Unassembled WGS sequence"/>
</dbReference>
<organism evidence="1 2">
    <name type="scientific">Dunaliella salina</name>
    <name type="common">Green alga</name>
    <name type="synonym">Protococcus salinus</name>
    <dbReference type="NCBI Taxonomy" id="3046"/>
    <lineage>
        <taxon>Eukaryota</taxon>
        <taxon>Viridiplantae</taxon>
        <taxon>Chlorophyta</taxon>
        <taxon>core chlorophytes</taxon>
        <taxon>Chlorophyceae</taxon>
        <taxon>CS clade</taxon>
        <taxon>Chlamydomonadales</taxon>
        <taxon>Dunaliellaceae</taxon>
        <taxon>Dunaliella</taxon>
    </lineage>
</organism>
<reference evidence="1" key="1">
    <citation type="submission" date="2017-08" db="EMBL/GenBank/DDBJ databases">
        <authorList>
            <person name="Polle J.E."/>
            <person name="Barry K."/>
            <person name="Cushman J."/>
            <person name="Schmutz J."/>
            <person name="Tran D."/>
            <person name="Hathwaick L.T."/>
            <person name="Yim W.C."/>
            <person name="Jenkins J."/>
            <person name="Mckie-Krisberg Z.M."/>
            <person name="Prochnik S."/>
            <person name="Lindquist E."/>
            <person name="Dockter R.B."/>
            <person name="Adam C."/>
            <person name="Molina H."/>
            <person name="Bunkerborg J."/>
            <person name="Jin E."/>
            <person name="Buchheim M."/>
            <person name="Magnuson J."/>
        </authorList>
    </citation>
    <scope>NUCLEOTIDE SEQUENCE</scope>
    <source>
        <strain evidence="1">CCAP 19/18</strain>
    </source>
</reference>
<evidence type="ECO:0000313" key="2">
    <source>
        <dbReference type="Proteomes" id="UP000815325"/>
    </source>
</evidence>
<name>A0ABQ7FXN8_DUNSA</name>
<protein>
    <recommendedName>
        <fullName evidence="3">Encoded protein</fullName>
    </recommendedName>
</protein>
<evidence type="ECO:0000313" key="1">
    <source>
        <dbReference type="EMBL" id="KAF5827108.1"/>
    </source>
</evidence>